<organism evidence="1 2">
    <name type="scientific">Hypoxylon rubiginosum</name>
    <dbReference type="NCBI Taxonomy" id="110542"/>
    <lineage>
        <taxon>Eukaryota</taxon>
        <taxon>Fungi</taxon>
        <taxon>Dikarya</taxon>
        <taxon>Ascomycota</taxon>
        <taxon>Pezizomycotina</taxon>
        <taxon>Sordariomycetes</taxon>
        <taxon>Xylariomycetidae</taxon>
        <taxon>Xylariales</taxon>
        <taxon>Hypoxylaceae</taxon>
        <taxon>Hypoxylon</taxon>
    </lineage>
</organism>
<sequence>MDDANTLAHAKVGSWFLGPRAENFHILESFFRLILDEQRTARQSIYNDDPDFITQGMMETTSFQDSIEKLQADVRGLSGSLATGSIPFWSPRYNAHMNMDTTMPSIIGYMAAMMYNPNNVSTEASPVTTALERDVGTWLCDMLGYGKEKDGDGETIQPWGHITCDGSVANLEAIWAIRNLKFYPLSLRLAMKDDGPLAFLAHIDPPFLVPTCKDGEKSFIDLSTWELLNLTPPTVLELPTRLGKEYSISSTFLQDALSNYLVQTVGTQYLEQQFHIQKPPKFFVSTTKHYSWPKGGAIAGLGSGGFINVGVDEDARMDIEELRNHLEACLQGESEDEYTAVFGGVAIIGSTEHGACDPIKEVVDLRAEYQARGLSFAIHCDAAWGGYFTSMIPKGVREEPPLPYVPALTLQEYTMTQLRSLRDADSITIDPHKSGYINYPAGGLCYRDERMRYLITWTSPYVFHTGDETESMGVYGVEGSKPGASAAATWLTHETIGKDGYARLLGEAVFTCTKLYCYWATLTKPEDNLIVVPLNRLPSEKKGEDVETEKNRIREKILGVSNEELANDEDTFEFLATLGSDLMINAFACNFKINGEPNQDIGEANYLNERIFERLSVTSINDADYPPPLFLTSSSFSEEDYGICLETFKHRLQLDDETNPAHGALTFLINVTMSPWPTDSPFLEDMTQKFKEIAEQEVERCVTRNEIQPTIHRFVMQGLSQIYLVYMPMFQMANHRWQLIVTADYPADVQEQYNQLRQDNPDKTYITANVDEAVLSDMLEPDANIECRMDEGIPGSDTLPLAEFTLSNIRIIVNEHMSYDALEKDYPTKMPFYLYGNEAECHIDHVLKKAPNAQISADRIQANLNPELGIEQLANGVVAVLEDVFEKSMQPLSHDDKTINLNAPGLGLVTGSRHTTSVYSSYEDFQSGSVAPITTGNIVLSQGIFADWMDVNMDPTAEPSKYVRRTMQQH</sequence>
<keyword evidence="1" id="KW-0808">Transferase</keyword>
<comment type="caution">
    <text evidence="1">The sequence shown here is derived from an EMBL/GenBank/DDBJ whole genome shotgun (WGS) entry which is preliminary data.</text>
</comment>
<reference evidence="1 2" key="1">
    <citation type="journal article" date="2022" name="New Phytol.">
        <title>Ecological generalism drives hyperdiversity of secondary metabolite gene clusters in xylarialean endophytes.</title>
        <authorList>
            <person name="Franco M.E.E."/>
            <person name="Wisecaver J.H."/>
            <person name="Arnold A.E."/>
            <person name="Ju Y.M."/>
            <person name="Slot J.C."/>
            <person name="Ahrendt S."/>
            <person name="Moore L.P."/>
            <person name="Eastman K.E."/>
            <person name="Scott K."/>
            <person name="Konkel Z."/>
            <person name="Mondo S.J."/>
            <person name="Kuo A."/>
            <person name="Hayes R.D."/>
            <person name="Haridas S."/>
            <person name="Andreopoulos B."/>
            <person name="Riley R."/>
            <person name="LaButti K."/>
            <person name="Pangilinan J."/>
            <person name="Lipzen A."/>
            <person name="Amirebrahimi M."/>
            <person name="Yan J."/>
            <person name="Adam C."/>
            <person name="Keymanesh K."/>
            <person name="Ng V."/>
            <person name="Louie K."/>
            <person name="Northen T."/>
            <person name="Drula E."/>
            <person name="Henrissat B."/>
            <person name="Hsieh H.M."/>
            <person name="Youens-Clark K."/>
            <person name="Lutzoni F."/>
            <person name="Miadlikowska J."/>
            <person name="Eastwood D.C."/>
            <person name="Hamelin R.C."/>
            <person name="Grigoriev I.V."/>
            <person name="U'Ren J.M."/>
        </authorList>
    </citation>
    <scope>NUCLEOTIDE SEQUENCE [LARGE SCALE GENOMIC DNA]</scope>
    <source>
        <strain evidence="1 2">CBS 119005</strain>
    </source>
</reference>
<name>A0ACB9YHT8_9PEZI</name>
<evidence type="ECO:0000313" key="1">
    <source>
        <dbReference type="EMBL" id="KAI4858966.1"/>
    </source>
</evidence>
<gene>
    <name evidence="1" type="ORF">F4820DRAFT_467485</name>
</gene>
<dbReference type="Proteomes" id="UP001497700">
    <property type="component" value="Unassembled WGS sequence"/>
</dbReference>
<proteinExistence type="predicted"/>
<protein>
    <submittedName>
        <fullName evidence="1">Pyridoxal phosphate-dependent transferase</fullName>
    </submittedName>
</protein>
<keyword evidence="2" id="KW-1185">Reference proteome</keyword>
<accession>A0ACB9YHT8</accession>
<dbReference type="EMBL" id="MU393668">
    <property type="protein sequence ID" value="KAI4858966.1"/>
    <property type="molecule type" value="Genomic_DNA"/>
</dbReference>
<evidence type="ECO:0000313" key="2">
    <source>
        <dbReference type="Proteomes" id="UP001497700"/>
    </source>
</evidence>